<dbReference type="AlphaFoldDB" id="A0A3M7SKF0"/>
<dbReference type="Proteomes" id="UP000276133">
    <property type="component" value="Unassembled WGS sequence"/>
</dbReference>
<keyword evidence="2" id="KW-1185">Reference proteome</keyword>
<evidence type="ECO:0000313" key="1">
    <source>
        <dbReference type="EMBL" id="RNA35988.1"/>
    </source>
</evidence>
<accession>A0A3M7SKF0</accession>
<proteinExistence type="predicted"/>
<feature type="non-terminal residue" evidence="1">
    <location>
        <position position="1"/>
    </location>
</feature>
<gene>
    <name evidence="1" type="ORF">BpHYR1_005245</name>
</gene>
<organism evidence="1 2">
    <name type="scientific">Brachionus plicatilis</name>
    <name type="common">Marine rotifer</name>
    <name type="synonym">Brachionus muelleri</name>
    <dbReference type="NCBI Taxonomy" id="10195"/>
    <lineage>
        <taxon>Eukaryota</taxon>
        <taxon>Metazoa</taxon>
        <taxon>Spiralia</taxon>
        <taxon>Gnathifera</taxon>
        <taxon>Rotifera</taxon>
        <taxon>Eurotatoria</taxon>
        <taxon>Monogononta</taxon>
        <taxon>Pseudotrocha</taxon>
        <taxon>Ploima</taxon>
        <taxon>Brachionidae</taxon>
        <taxon>Brachionus</taxon>
    </lineage>
</organism>
<sequence>FLVLKNPNLDGLNSEWVKDIIKEEELDTERILRVSERKLDQKIDWNLTFGIRVNPNNRWIAQNCAQI</sequence>
<dbReference type="EMBL" id="REGN01001261">
    <property type="protein sequence ID" value="RNA35988.1"/>
    <property type="molecule type" value="Genomic_DNA"/>
</dbReference>
<protein>
    <submittedName>
        <fullName evidence="1">Uncharacterized protein</fullName>
    </submittedName>
</protein>
<evidence type="ECO:0000313" key="2">
    <source>
        <dbReference type="Proteomes" id="UP000276133"/>
    </source>
</evidence>
<name>A0A3M7SKF0_BRAPC</name>
<comment type="caution">
    <text evidence="1">The sequence shown here is derived from an EMBL/GenBank/DDBJ whole genome shotgun (WGS) entry which is preliminary data.</text>
</comment>
<reference evidence="1 2" key="1">
    <citation type="journal article" date="2018" name="Sci. Rep.">
        <title>Genomic signatures of local adaptation to the degree of environmental predictability in rotifers.</title>
        <authorList>
            <person name="Franch-Gras L."/>
            <person name="Hahn C."/>
            <person name="Garcia-Roger E.M."/>
            <person name="Carmona M.J."/>
            <person name="Serra M."/>
            <person name="Gomez A."/>
        </authorList>
    </citation>
    <scope>NUCLEOTIDE SEQUENCE [LARGE SCALE GENOMIC DNA]</scope>
    <source>
        <strain evidence="1">HYR1</strain>
    </source>
</reference>